<gene>
    <name evidence="1" type="ORF">QQF64_025841</name>
</gene>
<accession>A0ABR3NQ93</accession>
<evidence type="ECO:0000313" key="2">
    <source>
        <dbReference type="Proteomes" id="UP001558613"/>
    </source>
</evidence>
<dbReference type="Gene3D" id="3.40.50.300">
    <property type="entry name" value="P-loop containing nucleotide triphosphate hydrolases"/>
    <property type="match status" value="1"/>
</dbReference>
<reference evidence="1 2" key="1">
    <citation type="submission" date="2023-09" db="EMBL/GenBank/DDBJ databases">
        <authorList>
            <person name="Wang M."/>
        </authorList>
    </citation>
    <scope>NUCLEOTIDE SEQUENCE [LARGE SCALE GENOMIC DNA]</scope>
    <source>
        <strain evidence="1">GT-2023</strain>
        <tissue evidence="1">Liver</tissue>
    </source>
</reference>
<proteinExistence type="predicted"/>
<dbReference type="InterPro" id="IPR027417">
    <property type="entry name" value="P-loop_NTPase"/>
</dbReference>
<name>A0ABR3NQ93_9TELE</name>
<dbReference type="Proteomes" id="UP001558613">
    <property type="component" value="Unassembled WGS sequence"/>
</dbReference>
<dbReference type="EMBL" id="JAYMGO010000003">
    <property type="protein sequence ID" value="KAL1279168.1"/>
    <property type="molecule type" value="Genomic_DNA"/>
</dbReference>
<keyword evidence="2" id="KW-1185">Reference proteome</keyword>
<sequence>MIEGEVKFKVHKQKYKHEDEDEDEAKVCEAQTQISGKQVAVINCPNLLDPDLNKEELDMMKEELVSQCSAGLSAVLSTVPLEEPVQNEEEILDLDAFVKLNSFSKQYLRTSSLVD</sequence>
<comment type="caution">
    <text evidence="1">The sequence shown here is derived from an EMBL/GenBank/DDBJ whole genome shotgun (WGS) entry which is preliminary data.</text>
</comment>
<evidence type="ECO:0000313" key="1">
    <source>
        <dbReference type="EMBL" id="KAL1279168.1"/>
    </source>
</evidence>
<protein>
    <submittedName>
        <fullName evidence="1">Uncharacterized protein</fullName>
    </submittedName>
</protein>
<organism evidence="1 2">
    <name type="scientific">Cirrhinus molitorella</name>
    <name type="common">mud carp</name>
    <dbReference type="NCBI Taxonomy" id="172907"/>
    <lineage>
        <taxon>Eukaryota</taxon>
        <taxon>Metazoa</taxon>
        <taxon>Chordata</taxon>
        <taxon>Craniata</taxon>
        <taxon>Vertebrata</taxon>
        <taxon>Euteleostomi</taxon>
        <taxon>Actinopterygii</taxon>
        <taxon>Neopterygii</taxon>
        <taxon>Teleostei</taxon>
        <taxon>Ostariophysi</taxon>
        <taxon>Cypriniformes</taxon>
        <taxon>Cyprinidae</taxon>
        <taxon>Labeoninae</taxon>
        <taxon>Labeonini</taxon>
        <taxon>Cirrhinus</taxon>
    </lineage>
</organism>